<evidence type="ECO:0000313" key="6">
    <source>
        <dbReference type="EMBL" id="MQX52999.1"/>
    </source>
</evidence>
<sequence>MARTKGFNKEDVVERAMNLFWKQGYHATSMQDIVTHVGLNRSSLYESFEGKKDLFDQSLDNYCRINREGVKSLLSNEESVKAGIRNLLYSSVACTLEDEERKGCFVVNSTTELVPGDEVLLKALSRNRMLFEKVFQGFLKKGIESGEISPDKDIKTLSGLIYTLFSGLNVIAKLEKSPKKLMAQIDLVLGVLD</sequence>
<dbReference type="InterPro" id="IPR036271">
    <property type="entry name" value="Tet_transcr_reg_TetR-rel_C_sf"/>
</dbReference>
<evidence type="ECO:0000256" key="3">
    <source>
        <dbReference type="ARBA" id="ARBA00023163"/>
    </source>
</evidence>
<keyword evidence="3" id="KW-0804">Transcription</keyword>
<dbReference type="PROSITE" id="PS50977">
    <property type="entry name" value="HTH_TETR_2"/>
    <property type="match status" value="1"/>
</dbReference>
<dbReference type="SUPFAM" id="SSF48498">
    <property type="entry name" value="Tetracyclin repressor-like, C-terminal domain"/>
    <property type="match status" value="1"/>
</dbReference>
<dbReference type="GO" id="GO:0003677">
    <property type="term" value="F:DNA binding"/>
    <property type="evidence" value="ECO:0007669"/>
    <property type="project" value="UniProtKB-UniRule"/>
</dbReference>
<name>A0A6N7LRG4_9GAMM</name>
<dbReference type="Gene3D" id="1.10.10.60">
    <property type="entry name" value="Homeodomain-like"/>
    <property type="match status" value="1"/>
</dbReference>
<evidence type="ECO:0000256" key="4">
    <source>
        <dbReference type="PROSITE-ProRule" id="PRU00335"/>
    </source>
</evidence>
<evidence type="ECO:0000313" key="7">
    <source>
        <dbReference type="Proteomes" id="UP000469421"/>
    </source>
</evidence>
<accession>A0A6N7LRG4</accession>
<dbReference type="PRINTS" id="PR00455">
    <property type="entry name" value="HTHTETR"/>
</dbReference>
<dbReference type="EMBL" id="WIRE01000001">
    <property type="protein sequence ID" value="MQX52999.1"/>
    <property type="molecule type" value="Genomic_DNA"/>
</dbReference>
<dbReference type="InterPro" id="IPR009057">
    <property type="entry name" value="Homeodomain-like_sf"/>
</dbReference>
<proteinExistence type="predicted"/>
<keyword evidence="2 4" id="KW-0238">DNA-binding</keyword>
<keyword evidence="1" id="KW-0805">Transcription regulation</keyword>
<feature type="domain" description="HTH tetR-type" evidence="5">
    <location>
        <begin position="6"/>
        <end position="66"/>
    </location>
</feature>
<evidence type="ECO:0000256" key="1">
    <source>
        <dbReference type="ARBA" id="ARBA00023015"/>
    </source>
</evidence>
<feature type="DNA-binding region" description="H-T-H motif" evidence="4">
    <location>
        <begin position="29"/>
        <end position="48"/>
    </location>
</feature>
<evidence type="ECO:0000256" key="2">
    <source>
        <dbReference type="ARBA" id="ARBA00023125"/>
    </source>
</evidence>
<dbReference type="RefSeq" id="WP_153500066.1">
    <property type="nucleotide sequence ID" value="NZ_WIRE01000001.1"/>
</dbReference>
<keyword evidence="7" id="KW-1185">Reference proteome</keyword>
<dbReference type="Pfam" id="PF00440">
    <property type="entry name" value="TetR_N"/>
    <property type="match status" value="1"/>
</dbReference>
<dbReference type="AlphaFoldDB" id="A0A6N7LRG4"/>
<dbReference type="Gene3D" id="1.10.357.10">
    <property type="entry name" value="Tetracycline Repressor, domain 2"/>
    <property type="match status" value="1"/>
</dbReference>
<protein>
    <submittedName>
        <fullName evidence="6">TetR family transcriptional regulator</fullName>
    </submittedName>
</protein>
<comment type="caution">
    <text evidence="6">The sequence shown here is derived from an EMBL/GenBank/DDBJ whole genome shotgun (WGS) entry which is preliminary data.</text>
</comment>
<dbReference type="PANTHER" id="PTHR47506">
    <property type="entry name" value="TRANSCRIPTIONAL REGULATORY PROTEIN"/>
    <property type="match status" value="1"/>
</dbReference>
<dbReference type="SUPFAM" id="SSF46689">
    <property type="entry name" value="Homeodomain-like"/>
    <property type="match status" value="1"/>
</dbReference>
<dbReference type="PANTHER" id="PTHR47506:SF1">
    <property type="entry name" value="HTH-TYPE TRANSCRIPTIONAL REGULATOR YJDC"/>
    <property type="match status" value="1"/>
</dbReference>
<organism evidence="6 7">
    <name type="scientific">Alcanivorax sediminis</name>
    <dbReference type="NCBI Taxonomy" id="2663008"/>
    <lineage>
        <taxon>Bacteria</taxon>
        <taxon>Pseudomonadati</taxon>
        <taxon>Pseudomonadota</taxon>
        <taxon>Gammaproteobacteria</taxon>
        <taxon>Oceanospirillales</taxon>
        <taxon>Alcanivoracaceae</taxon>
        <taxon>Alcanivorax</taxon>
    </lineage>
</organism>
<gene>
    <name evidence="6" type="ORF">GFN93_07030</name>
</gene>
<dbReference type="Proteomes" id="UP000469421">
    <property type="component" value="Unassembled WGS sequence"/>
</dbReference>
<dbReference type="Pfam" id="PF16925">
    <property type="entry name" value="TetR_C_13"/>
    <property type="match status" value="1"/>
</dbReference>
<evidence type="ECO:0000259" key="5">
    <source>
        <dbReference type="PROSITE" id="PS50977"/>
    </source>
</evidence>
<dbReference type="InterPro" id="IPR011075">
    <property type="entry name" value="TetR_C"/>
</dbReference>
<dbReference type="InterPro" id="IPR001647">
    <property type="entry name" value="HTH_TetR"/>
</dbReference>
<reference evidence="6 7" key="1">
    <citation type="submission" date="2019-10" db="EMBL/GenBank/DDBJ databases">
        <title>Alcanivorax sp.PA15-N-34 draft genome sequence.</title>
        <authorList>
            <person name="Liao X."/>
            <person name="Shao Z."/>
        </authorList>
    </citation>
    <scope>NUCLEOTIDE SEQUENCE [LARGE SCALE GENOMIC DNA]</scope>
    <source>
        <strain evidence="6 7">PA15-N-34</strain>
    </source>
</reference>